<dbReference type="RefSeq" id="WP_344050602.1">
    <property type="nucleotide sequence ID" value="NZ_BAAAPK010000001.1"/>
</dbReference>
<reference evidence="1 2" key="1">
    <citation type="journal article" date="2019" name="Int. J. Syst. Evol. Microbiol.">
        <title>The Global Catalogue of Microorganisms (GCM) 10K type strain sequencing project: providing services to taxonomists for standard genome sequencing and annotation.</title>
        <authorList>
            <consortium name="The Broad Institute Genomics Platform"/>
            <consortium name="The Broad Institute Genome Sequencing Center for Infectious Disease"/>
            <person name="Wu L."/>
            <person name="Ma J."/>
        </authorList>
    </citation>
    <scope>NUCLEOTIDE SEQUENCE [LARGE SCALE GENOMIC DNA]</scope>
    <source>
        <strain evidence="1 2">JCM 15575</strain>
    </source>
</reference>
<dbReference type="EMBL" id="BAAAPK010000001">
    <property type="protein sequence ID" value="GAA1661538.1"/>
    <property type="molecule type" value="Genomic_DNA"/>
</dbReference>
<organism evidence="1 2">
    <name type="scientific">Microbacterium lacus</name>
    <dbReference type="NCBI Taxonomy" id="415217"/>
    <lineage>
        <taxon>Bacteria</taxon>
        <taxon>Bacillati</taxon>
        <taxon>Actinomycetota</taxon>
        <taxon>Actinomycetes</taxon>
        <taxon>Micrococcales</taxon>
        <taxon>Microbacteriaceae</taxon>
        <taxon>Microbacterium</taxon>
    </lineage>
</organism>
<keyword evidence="2" id="KW-1185">Reference proteome</keyword>
<comment type="caution">
    <text evidence="1">The sequence shown here is derived from an EMBL/GenBank/DDBJ whole genome shotgun (WGS) entry which is preliminary data.</text>
</comment>
<evidence type="ECO:0000313" key="1">
    <source>
        <dbReference type="EMBL" id="GAA1661538.1"/>
    </source>
</evidence>
<accession>A0ABN2FXR4</accession>
<sequence>MAATKRQAVIVIHGIGEQLPMETLRDFAGSFLDGELLYNKPDRLSEGTDQRRLVMPRTRHRRATDFYELYWANKFDEGRVAAVWFWLLGHVINLKRHHHRQMRVLVVWARSQRRDRRGRRMARGVWRRRRLLRRVG</sequence>
<evidence type="ECO:0000313" key="2">
    <source>
        <dbReference type="Proteomes" id="UP001500596"/>
    </source>
</evidence>
<protein>
    <recommendedName>
        <fullName evidence="3">Phospholipase/carboxylesterase/thioesterase domain-containing protein</fullName>
    </recommendedName>
</protein>
<dbReference type="Proteomes" id="UP001500596">
    <property type="component" value="Unassembled WGS sequence"/>
</dbReference>
<evidence type="ECO:0008006" key="3">
    <source>
        <dbReference type="Google" id="ProtNLM"/>
    </source>
</evidence>
<proteinExistence type="predicted"/>
<name>A0ABN2FXR4_9MICO</name>
<gene>
    <name evidence="1" type="ORF">GCM10009807_01510</name>
</gene>